<evidence type="ECO:0000256" key="3">
    <source>
        <dbReference type="ARBA" id="ARBA00023145"/>
    </source>
</evidence>
<comment type="function">
    <text evidence="4">Initiates the rapid degradation of small, acid-soluble proteins during spore germination.</text>
</comment>
<dbReference type="NCBIfam" id="TIGR01441">
    <property type="entry name" value="GPR"/>
    <property type="match status" value="1"/>
</dbReference>
<evidence type="ECO:0000313" key="5">
    <source>
        <dbReference type="EMBL" id="QHA00144.1"/>
    </source>
</evidence>
<sequence length="331" mass="36171">MKLSNKSSFLKKMNISLDLAVEAHDLLRGESGQEIAGVIMKKEELQEATVTAIQIINAKGEKELGRPKGNYITIDAPDIKENNYQQHNKIVAVLARHLAGLFNFKEDTSFLIVGLGNWQATPDALGPKVVEKIMVTRHLFHYTPEEIEGKMRQVSAISPGVLGLTGIETAEVIRGLVEHVRPDYVIAIDALAAGALDRIGTTIQLADTGINPGSGIGNHRKGLNEETLGCKVIAIGVPTVVNAAIIAHKTIEELFEQMESEPSLAKIYQQENEQVLMNVMQKALSPYEGSLMVTPKEVDELIERSAKIIAAAINQSIHSGIDSHNFETYLH</sequence>
<organism evidence="5 6">
    <name type="scientific">Dehalobacter restrictus</name>
    <dbReference type="NCBI Taxonomy" id="55583"/>
    <lineage>
        <taxon>Bacteria</taxon>
        <taxon>Bacillati</taxon>
        <taxon>Bacillota</taxon>
        <taxon>Clostridia</taxon>
        <taxon>Eubacteriales</taxon>
        <taxon>Desulfitobacteriaceae</taxon>
        <taxon>Dehalobacter</taxon>
    </lineage>
</organism>
<dbReference type="InterPro" id="IPR005080">
    <property type="entry name" value="Peptidase_A25"/>
</dbReference>
<evidence type="ECO:0000256" key="2">
    <source>
        <dbReference type="ARBA" id="ARBA00022801"/>
    </source>
</evidence>
<gene>
    <name evidence="4" type="primary">gpr</name>
    <name evidence="5" type="ORF">GQ588_05525</name>
</gene>
<proteinExistence type="inferred from homology"/>
<accession>A0A857DFT2</accession>
<dbReference type="HAMAP" id="MF_00626">
    <property type="entry name" value="Germination_prot"/>
    <property type="match status" value="1"/>
</dbReference>
<reference evidence="5 6" key="1">
    <citation type="submission" date="2019-12" db="EMBL/GenBank/DDBJ databases">
        <title>Sequence classification of anaerobic respiratory reductive dehalogenases: First we see many, then we see few.</title>
        <authorList>
            <person name="Molenda O."/>
            <person name="Puentes Jacome L.A."/>
            <person name="Cao X."/>
            <person name="Nesbo C.L."/>
            <person name="Tang S."/>
            <person name="Morson N."/>
            <person name="Patron J."/>
            <person name="Lomheim L."/>
            <person name="Wishart D.S."/>
            <person name="Edwards E.A."/>
        </authorList>
    </citation>
    <scope>NUCLEOTIDE SEQUENCE [LARGE SCALE GENOMIC DNA]</scope>
    <source>
        <strain evidence="5 6">12DCA</strain>
    </source>
</reference>
<comment type="subunit">
    <text evidence="4">Homotetramer.</text>
</comment>
<dbReference type="Gene3D" id="3.40.50.1450">
    <property type="entry name" value="HybD-like"/>
    <property type="match status" value="1"/>
</dbReference>
<dbReference type="EC" id="3.4.24.78" evidence="4"/>
<comment type="PTM">
    <text evidence="4">Autoproteolytically processed. The inactive tetrameric zymogen termed p46 autoprocesses to a smaller form termed p41, which is active only during spore germination.</text>
</comment>
<dbReference type="EMBL" id="CP046996">
    <property type="protein sequence ID" value="QHA00144.1"/>
    <property type="molecule type" value="Genomic_DNA"/>
</dbReference>
<keyword evidence="3 4" id="KW-0865">Zymogen</keyword>
<comment type="similarity">
    <text evidence="4">Belongs to the peptidase A25 family.</text>
</comment>
<protein>
    <recommendedName>
        <fullName evidence="4">Germination protease</fullName>
        <ecNumber evidence="4">3.4.24.78</ecNumber>
    </recommendedName>
    <alternativeName>
        <fullName evidence="4">GPR endopeptidase</fullName>
    </alternativeName>
    <alternativeName>
        <fullName evidence="4">Germination proteinase</fullName>
    </alternativeName>
    <alternativeName>
        <fullName evidence="4">Spore protease</fullName>
    </alternativeName>
</protein>
<evidence type="ECO:0000256" key="1">
    <source>
        <dbReference type="ARBA" id="ARBA00022670"/>
    </source>
</evidence>
<comment type="catalytic activity">
    <reaction evidence="4">
        <text>Endopeptidase action with P4 Glu or Asp, P1 preferably Glu &gt; Asp, P1' hydrophobic and P2' Ala.</text>
        <dbReference type="EC" id="3.4.24.78"/>
    </reaction>
</comment>
<dbReference type="InterPro" id="IPR023430">
    <property type="entry name" value="Pept_HybD-like_dom_sf"/>
</dbReference>
<evidence type="ECO:0000256" key="4">
    <source>
        <dbReference type="HAMAP-Rule" id="MF_00626"/>
    </source>
</evidence>
<dbReference type="Pfam" id="PF03418">
    <property type="entry name" value="Peptidase_A25"/>
    <property type="match status" value="2"/>
</dbReference>
<keyword evidence="1 4" id="KW-0645">Protease</keyword>
<dbReference type="AlphaFoldDB" id="A0A857DFT2"/>
<dbReference type="GO" id="GO:0009847">
    <property type="term" value="P:spore germination"/>
    <property type="evidence" value="ECO:0007669"/>
    <property type="project" value="UniProtKB-UniRule"/>
</dbReference>
<evidence type="ECO:0000313" key="6">
    <source>
        <dbReference type="Proteomes" id="UP000430508"/>
    </source>
</evidence>
<dbReference type="GO" id="GO:0004222">
    <property type="term" value="F:metalloendopeptidase activity"/>
    <property type="evidence" value="ECO:0007669"/>
    <property type="project" value="UniProtKB-UniRule"/>
</dbReference>
<dbReference type="SUPFAM" id="SSF53163">
    <property type="entry name" value="HybD-like"/>
    <property type="match status" value="1"/>
</dbReference>
<keyword evidence="2 4" id="KW-0378">Hydrolase</keyword>
<dbReference type="GO" id="GO:0006508">
    <property type="term" value="P:proteolysis"/>
    <property type="evidence" value="ECO:0007669"/>
    <property type="project" value="UniProtKB-UniRule"/>
</dbReference>
<dbReference type="RefSeq" id="WP_019225658.1">
    <property type="nucleotide sequence ID" value="NZ_CP046996.1"/>
</dbReference>
<name>A0A857DFT2_9FIRM</name>
<feature type="chain" id="PRO_5033188218" description="Germination protease" evidence="4">
    <location>
        <begin position="19"/>
        <end position="331"/>
    </location>
</feature>
<dbReference type="Proteomes" id="UP000430508">
    <property type="component" value="Chromosome"/>
</dbReference>
<feature type="propeptide" id="PRO_5033188217" evidence="4">
    <location>
        <begin position="1"/>
        <end position="18"/>
    </location>
</feature>
<dbReference type="PIRSF" id="PIRSF019549">
    <property type="entry name" value="Peptidase_A25"/>
    <property type="match status" value="1"/>
</dbReference>